<dbReference type="RefSeq" id="WP_043918080.1">
    <property type="nucleotide sequence ID" value="NZ_FZPF01000002.1"/>
</dbReference>
<gene>
    <name evidence="7" type="ORF">jaqu_12570</name>
</gene>
<keyword evidence="2" id="KW-0285">Flavoprotein</keyword>
<dbReference type="OrthoDB" id="9798604at2"/>
<proteinExistence type="inferred from homology"/>
<evidence type="ECO:0000313" key="8">
    <source>
        <dbReference type="Proteomes" id="UP000032232"/>
    </source>
</evidence>
<dbReference type="PATRIC" id="fig|935700.4.peg.1308"/>
<keyword evidence="3" id="KW-0274">FAD</keyword>
<dbReference type="AlphaFoldDB" id="A0A0D1CQK5"/>
<organism evidence="7 8">
    <name type="scientific">Jannaschia aquimarina</name>
    <dbReference type="NCBI Taxonomy" id="935700"/>
    <lineage>
        <taxon>Bacteria</taxon>
        <taxon>Pseudomonadati</taxon>
        <taxon>Pseudomonadota</taxon>
        <taxon>Alphaproteobacteria</taxon>
        <taxon>Rhodobacterales</taxon>
        <taxon>Roseobacteraceae</taxon>
        <taxon>Jannaschia</taxon>
    </lineage>
</organism>
<evidence type="ECO:0000256" key="4">
    <source>
        <dbReference type="ARBA" id="ARBA00023002"/>
    </source>
</evidence>
<reference evidence="7 8" key="1">
    <citation type="submission" date="2015-02" db="EMBL/GenBank/DDBJ databases">
        <title>Genome Sequence of Jannaschia aquimarina DSM28248, a member of the Roseobacter clade.</title>
        <authorList>
            <person name="Voget S."/>
            <person name="Daniel R."/>
        </authorList>
    </citation>
    <scope>NUCLEOTIDE SEQUENCE [LARGE SCALE GENOMIC DNA]</scope>
    <source>
        <strain evidence="7 8">GSW-M26</strain>
    </source>
</reference>
<feature type="domain" description="Glucose-methanol-choline oxidoreductase C-terminal" evidence="6">
    <location>
        <begin position="449"/>
        <end position="569"/>
    </location>
</feature>
<dbReference type="Proteomes" id="UP000032232">
    <property type="component" value="Unassembled WGS sequence"/>
</dbReference>
<feature type="region of interest" description="Disordered" evidence="5">
    <location>
        <begin position="167"/>
        <end position="190"/>
    </location>
</feature>
<dbReference type="InterPro" id="IPR007867">
    <property type="entry name" value="GMC_OxRtase_C"/>
</dbReference>
<dbReference type="SUPFAM" id="SSF54373">
    <property type="entry name" value="FAD-linked reductases, C-terminal domain"/>
    <property type="match status" value="1"/>
</dbReference>
<dbReference type="STRING" id="935700.jaqu_12570"/>
<dbReference type="SUPFAM" id="SSF51905">
    <property type="entry name" value="FAD/NAD(P)-binding domain"/>
    <property type="match status" value="1"/>
</dbReference>
<dbReference type="GO" id="GO:0033717">
    <property type="term" value="F:gluconate 2-dehydrogenase (acceptor) activity"/>
    <property type="evidence" value="ECO:0007669"/>
    <property type="project" value="UniProtKB-EC"/>
</dbReference>
<accession>A0A0D1CQK5</accession>
<dbReference type="EMBL" id="JYFE01000023">
    <property type="protein sequence ID" value="KIT17067.1"/>
    <property type="molecule type" value="Genomic_DNA"/>
</dbReference>
<evidence type="ECO:0000259" key="6">
    <source>
        <dbReference type="Pfam" id="PF05199"/>
    </source>
</evidence>
<protein>
    <submittedName>
        <fullName evidence="7">Gluconate 2-dehydrogenase flavoprotein</fullName>
        <ecNumber evidence="7">1.1.99.3</ecNumber>
    </submittedName>
</protein>
<dbReference type="InterPro" id="IPR036188">
    <property type="entry name" value="FAD/NAD-bd_sf"/>
</dbReference>
<name>A0A0D1CQK5_9RHOB</name>
<comment type="caution">
    <text evidence="7">The sequence shown here is derived from an EMBL/GenBank/DDBJ whole genome shotgun (WGS) entry which is preliminary data.</text>
</comment>
<comment type="similarity">
    <text evidence="1">Belongs to the GMC oxidoreductase family.</text>
</comment>
<evidence type="ECO:0000256" key="5">
    <source>
        <dbReference type="SAM" id="MobiDB-lite"/>
    </source>
</evidence>
<keyword evidence="4 7" id="KW-0560">Oxidoreductase</keyword>
<dbReference type="EC" id="1.1.99.3" evidence="7"/>
<keyword evidence="8" id="KW-1185">Reference proteome</keyword>
<dbReference type="PANTHER" id="PTHR46056:SF12">
    <property type="entry name" value="LONG-CHAIN-ALCOHOL OXIDASE"/>
    <property type="match status" value="1"/>
</dbReference>
<feature type="compositionally biased region" description="Basic and acidic residues" evidence="5">
    <location>
        <begin position="169"/>
        <end position="186"/>
    </location>
</feature>
<evidence type="ECO:0000256" key="1">
    <source>
        <dbReference type="ARBA" id="ARBA00010790"/>
    </source>
</evidence>
<evidence type="ECO:0000313" key="7">
    <source>
        <dbReference type="EMBL" id="KIT17067.1"/>
    </source>
</evidence>
<evidence type="ECO:0000256" key="3">
    <source>
        <dbReference type="ARBA" id="ARBA00022827"/>
    </source>
</evidence>
<dbReference type="PANTHER" id="PTHR46056">
    <property type="entry name" value="LONG-CHAIN-ALCOHOL OXIDASE"/>
    <property type="match status" value="1"/>
</dbReference>
<dbReference type="Pfam" id="PF05199">
    <property type="entry name" value="GMC_oxred_C"/>
    <property type="match status" value="1"/>
</dbReference>
<sequence length="589" mass="63659">MARTLPRTDAVIVGFGWTGAIAAKELTDAGLSVVALERGPAYGQDDFATRRMHDGLTYSVRGGLATPLDRVTLTFRNNGDQTALPMRRIGSFNPSQGFGGSGNTWSGHSPRAYPSDFVLRSHYTERYGADIFPEHMTSQDWGVTWDEVEPGYDRFEKVAAVSGTAGNVRGERREGGNPYEGERSDDFPLPAFERNRPGRLFIETAQSMGLNPFPVPVANASEAYTNAYGVEMGRCVLCGHCPGFACAYQAKGSPVNSVIPAIGGDFEARSECEVLRIERAEDGRTVTGVTYLSPAGEELFQPADIVILGAYAFENVRLLLLSGIGAAYDPATGEGVVGRNYSYQTLANVEAFFEGEAMNPQIAGGSQGTILDDYQSDNFDHAQALVDGRPFIGGGFIGPFNLGADPITYHPTAPGSPPWGAGWKEAVVAGYQNRVGINVHASVQSYRGNYLDLDPTYRDAYGRPLLRMTFDFPDNEQRMMRFLMDRAEEIAREMGASQVRANGLKVPYDITVYQTTHNVGGTAMGADPGTSVVNTALQHWDAHNLFVLGGSVFPQNVGVNPTPTIAALAYHSLGRLTGEYLSDPRPLDA</sequence>
<dbReference type="Gene3D" id="3.50.50.60">
    <property type="entry name" value="FAD/NAD(P)-binding domain"/>
    <property type="match status" value="2"/>
</dbReference>
<evidence type="ECO:0000256" key="2">
    <source>
        <dbReference type="ARBA" id="ARBA00022630"/>
    </source>
</evidence>